<evidence type="ECO:0000256" key="15">
    <source>
        <dbReference type="ARBA" id="ARBA00038558"/>
    </source>
</evidence>
<evidence type="ECO:0000256" key="16">
    <source>
        <dbReference type="ARBA" id="ARBA00039819"/>
    </source>
</evidence>
<evidence type="ECO:0000256" key="12">
    <source>
        <dbReference type="ARBA" id="ARBA00023206"/>
    </source>
</evidence>
<feature type="domain" description="Glutaredoxin" evidence="17">
    <location>
        <begin position="29"/>
        <end position="91"/>
    </location>
</feature>
<dbReference type="Gene3D" id="3.40.30.10">
    <property type="entry name" value="Glutaredoxin"/>
    <property type="match status" value="1"/>
</dbReference>
<evidence type="ECO:0000313" key="19">
    <source>
        <dbReference type="Proteomes" id="UP000824782"/>
    </source>
</evidence>
<comment type="similarity">
    <text evidence="2">Belongs to the glutaredoxin family.</text>
</comment>
<reference evidence="18" key="1">
    <citation type="thesis" date="2020" institute="ProQuest LLC" country="789 East Eisenhower Parkway, Ann Arbor, MI, USA">
        <title>Comparative Genomics and Chromosome Evolution.</title>
        <authorList>
            <person name="Mudd A.B."/>
        </authorList>
    </citation>
    <scope>NUCLEOTIDE SEQUENCE</scope>
    <source>
        <strain evidence="18">237g6f4</strain>
        <tissue evidence="18">Blood</tissue>
    </source>
</reference>
<dbReference type="Proteomes" id="UP000824782">
    <property type="component" value="Unassembled WGS sequence"/>
</dbReference>
<comment type="function">
    <text evidence="14">Glutathione-dependent oxidoreductase that facilitates the maintenance of mitochondrial redox homeostasis upon induction of apoptosis by oxidative stress. Involved in response to hydrogen peroxide and regulation of apoptosis caused by oxidative stress. Acts as a very efficient catalyst of monothiol reactions because of its high affinity for protein glutathione-mixed disulfides. Can receive electrons not only from glutathione (GSH), but also from thioredoxin reductase supporting both monothiol and dithiol reactions. Efficiently catalyzes both glutathionylation and deglutathionylation of mitochondrial complex I, which in turn regulates the superoxide production by the complex. Overexpression decreases the susceptibility to apoptosis and prevents loss of cardiolipin and cytochrome c release.</text>
</comment>
<keyword evidence="6" id="KW-0809">Transit peptide</keyword>
<dbReference type="EMBL" id="WNYA01000009">
    <property type="protein sequence ID" value="KAG8556170.1"/>
    <property type="molecule type" value="Genomic_DNA"/>
</dbReference>
<dbReference type="PROSITE" id="PS51354">
    <property type="entry name" value="GLUTAREDOXIN_2"/>
    <property type="match status" value="1"/>
</dbReference>
<evidence type="ECO:0000256" key="14">
    <source>
        <dbReference type="ARBA" id="ARBA00037470"/>
    </source>
</evidence>
<evidence type="ECO:0000256" key="9">
    <source>
        <dbReference type="ARBA" id="ARBA00023014"/>
    </source>
</evidence>
<keyword evidence="4" id="KW-0001">2Fe-2S</keyword>
<dbReference type="Pfam" id="PF00462">
    <property type="entry name" value="Glutaredoxin"/>
    <property type="match status" value="1"/>
</dbReference>
<comment type="caution">
    <text evidence="18">The sequence shown here is derived from an EMBL/GenBank/DDBJ whole genome shotgun (WGS) entry which is preliminary data.</text>
</comment>
<dbReference type="GO" id="GO:0046872">
    <property type="term" value="F:metal ion binding"/>
    <property type="evidence" value="ECO:0007669"/>
    <property type="project" value="UniProtKB-KW"/>
</dbReference>
<sequence length="120" mass="13086">MGNYFSNSTDVPQSGALKAVEETVSQNCVVIYSKSTCPYCKMAKDAFDSINVTYTTIELDEIDNGRQLQEALHQLTGAWTVPRVFVNGTCIGGGSETRKLNQDGKLVELVRQCNITTNGS</sequence>
<dbReference type="GO" id="GO:0051537">
    <property type="term" value="F:2 iron, 2 sulfur cluster binding"/>
    <property type="evidence" value="ECO:0007669"/>
    <property type="project" value="UniProtKB-KW"/>
</dbReference>
<evidence type="ECO:0000256" key="11">
    <source>
        <dbReference type="ARBA" id="ARBA00023157"/>
    </source>
</evidence>
<comment type="subunit">
    <text evidence="15">Monomer; active form. Homodimer; inactive form. The homodimer is probably linked by 1 2Fe-2S cluster.</text>
</comment>
<dbReference type="PRINTS" id="PR00160">
    <property type="entry name" value="GLUTAREDOXIN"/>
</dbReference>
<evidence type="ECO:0000256" key="3">
    <source>
        <dbReference type="ARBA" id="ARBA00022448"/>
    </source>
</evidence>
<dbReference type="CDD" id="cd03419">
    <property type="entry name" value="GRX_GRXh_1_2_like"/>
    <property type="match status" value="1"/>
</dbReference>
<keyword evidence="7" id="KW-0249">Electron transport</keyword>
<organism evidence="18 19">
    <name type="scientific">Engystomops pustulosus</name>
    <name type="common">Tungara frog</name>
    <name type="synonym">Physalaemus pustulosus</name>
    <dbReference type="NCBI Taxonomy" id="76066"/>
    <lineage>
        <taxon>Eukaryota</taxon>
        <taxon>Metazoa</taxon>
        <taxon>Chordata</taxon>
        <taxon>Craniata</taxon>
        <taxon>Vertebrata</taxon>
        <taxon>Euteleostomi</taxon>
        <taxon>Amphibia</taxon>
        <taxon>Batrachia</taxon>
        <taxon>Anura</taxon>
        <taxon>Neobatrachia</taxon>
        <taxon>Hyloidea</taxon>
        <taxon>Leptodactylidae</taxon>
        <taxon>Leiuperinae</taxon>
        <taxon>Engystomops</taxon>
    </lineage>
</organism>
<keyword evidence="10" id="KW-0496">Mitochondrion</keyword>
<dbReference type="PANTHER" id="PTHR46679">
    <property type="match status" value="1"/>
</dbReference>
<proteinExistence type="inferred from homology"/>
<evidence type="ECO:0000259" key="17">
    <source>
        <dbReference type="Pfam" id="PF00462"/>
    </source>
</evidence>
<evidence type="ECO:0000256" key="8">
    <source>
        <dbReference type="ARBA" id="ARBA00023004"/>
    </source>
</evidence>
<keyword evidence="9" id="KW-0411">Iron-sulfur</keyword>
<keyword evidence="19" id="KW-1185">Reference proteome</keyword>
<evidence type="ECO:0000256" key="10">
    <source>
        <dbReference type="ARBA" id="ARBA00023128"/>
    </source>
</evidence>
<dbReference type="InterPro" id="IPR014025">
    <property type="entry name" value="Glutaredoxin_subgr"/>
</dbReference>
<keyword evidence="11" id="KW-1015">Disulfide bond</keyword>
<keyword evidence="13" id="KW-0676">Redox-active center</keyword>
<dbReference type="InterPro" id="IPR002109">
    <property type="entry name" value="Glutaredoxin"/>
</dbReference>
<dbReference type="GO" id="GO:0015035">
    <property type="term" value="F:protein-disulfide reductase activity"/>
    <property type="evidence" value="ECO:0007669"/>
    <property type="project" value="TreeGrafter"/>
</dbReference>
<comment type="subcellular location">
    <subcellularLocation>
        <location evidence="1">Mitochondrion</location>
    </subcellularLocation>
</comment>
<dbReference type="SUPFAM" id="SSF52833">
    <property type="entry name" value="Thioredoxin-like"/>
    <property type="match status" value="1"/>
</dbReference>
<evidence type="ECO:0000256" key="4">
    <source>
        <dbReference type="ARBA" id="ARBA00022714"/>
    </source>
</evidence>
<evidence type="ECO:0000256" key="2">
    <source>
        <dbReference type="ARBA" id="ARBA00007787"/>
    </source>
</evidence>
<protein>
    <recommendedName>
        <fullName evidence="16">Glutaredoxin-2, mitochondrial</fullName>
    </recommendedName>
</protein>
<evidence type="ECO:0000256" key="6">
    <source>
        <dbReference type="ARBA" id="ARBA00022946"/>
    </source>
</evidence>
<keyword evidence="8" id="KW-0408">Iron</keyword>
<evidence type="ECO:0000256" key="1">
    <source>
        <dbReference type="ARBA" id="ARBA00004173"/>
    </source>
</evidence>
<evidence type="ECO:0000256" key="5">
    <source>
        <dbReference type="ARBA" id="ARBA00022723"/>
    </source>
</evidence>
<evidence type="ECO:0000256" key="7">
    <source>
        <dbReference type="ARBA" id="ARBA00022982"/>
    </source>
</evidence>
<keyword evidence="5" id="KW-0479">Metal-binding</keyword>
<accession>A0AAV7AA76</accession>
<dbReference type="AlphaFoldDB" id="A0AAV7AA76"/>
<keyword evidence="3" id="KW-0813">Transport</keyword>
<evidence type="ECO:0000256" key="13">
    <source>
        <dbReference type="ARBA" id="ARBA00023284"/>
    </source>
</evidence>
<name>A0AAV7AA76_ENGPU</name>
<dbReference type="PANTHER" id="PTHR46679:SF1">
    <property type="entry name" value="GLUTAREDOXIN-2, MITOCHONDRIAL"/>
    <property type="match status" value="1"/>
</dbReference>
<dbReference type="GO" id="GO:0005739">
    <property type="term" value="C:mitochondrion"/>
    <property type="evidence" value="ECO:0007669"/>
    <property type="project" value="UniProtKB-SubCell"/>
</dbReference>
<keyword evidence="12" id="KW-0318">Glutathionylation</keyword>
<gene>
    <name evidence="18" type="ORF">GDO81_017947</name>
</gene>
<evidence type="ECO:0000313" key="18">
    <source>
        <dbReference type="EMBL" id="KAG8556170.1"/>
    </source>
</evidence>
<dbReference type="NCBIfam" id="TIGR02180">
    <property type="entry name" value="GRX_euk"/>
    <property type="match status" value="1"/>
</dbReference>
<dbReference type="FunFam" id="3.40.30.10:FF:000093">
    <property type="entry name" value="Glutaredoxin 2"/>
    <property type="match status" value="1"/>
</dbReference>
<dbReference type="InterPro" id="IPR036249">
    <property type="entry name" value="Thioredoxin-like_sf"/>
</dbReference>
<dbReference type="InterPro" id="IPR011899">
    <property type="entry name" value="Glutaredoxin_euk/vir"/>
</dbReference>